<organism evidence="2 3">
    <name type="scientific">Oxalicibacterium faecigallinarum</name>
    <dbReference type="NCBI Taxonomy" id="573741"/>
    <lineage>
        <taxon>Bacteria</taxon>
        <taxon>Pseudomonadati</taxon>
        <taxon>Pseudomonadota</taxon>
        <taxon>Betaproteobacteria</taxon>
        <taxon>Burkholderiales</taxon>
        <taxon>Oxalobacteraceae</taxon>
        <taxon>Oxalicibacterium</taxon>
    </lineage>
</organism>
<keyword evidence="3" id="KW-1185">Reference proteome</keyword>
<evidence type="ECO:0000313" key="2">
    <source>
        <dbReference type="EMBL" id="GGI21632.1"/>
    </source>
</evidence>
<protein>
    <recommendedName>
        <fullName evidence="4">DUF2076 domain-containing protein</fullName>
    </recommendedName>
</protein>
<proteinExistence type="predicted"/>
<evidence type="ECO:0000313" key="3">
    <source>
        <dbReference type="Proteomes" id="UP000642180"/>
    </source>
</evidence>
<dbReference type="InterPro" id="IPR018648">
    <property type="entry name" value="DUF2076"/>
</dbReference>
<accession>A0A8J3B0K2</accession>
<evidence type="ECO:0008006" key="4">
    <source>
        <dbReference type="Google" id="ProtNLM"/>
    </source>
</evidence>
<dbReference type="RefSeq" id="WP_188382214.1">
    <property type="nucleotide sequence ID" value="NZ_BMDI01000004.1"/>
</dbReference>
<dbReference type="Proteomes" id="UP000642180">
    <property type="component" value="Unassembled WGS sequence"/>
</dbReference>
<dbReference type="AlphaFoldDB" id="A0A8J3B0K2"/>
<feature type="compositionally biased region" description="Polar residues" evidence="1">
    <location>
        <begin position="88"/>
        <end position="100"/>
    </location>
</feature>
<feature type="compositionally biased region" description="Gly residues" evidence="1">
    <location>
        <begin position="185"/>
        <end position="208"/>
    </location>
</feature>
<dbReference type="Pfam" id="PF09849">
    <property type="entry name" value="DUF2076"/>
    <property type="match status" value="2"/>
</dbReference>
<feature type="compositionally biased region" description="Polar residues" evidence="1">
    <location>
        <begin position="113"/>
        <end position="124"/>
    </location>
</feature>
<feature type="region of interest" description="Disordered" evidence="1">
    <location>
        <begin position="88"/>
        <end position="124"/>
    </location>
</feature>
<gene>
    <name evidence="2" type="ORF">GCM10008066_30020</name>
</gene>
<feature type="region of interest" description="Disordered" evidence="1">
    <location>
        <begin position="168"/>
        <end position="214"/>
    </location>
</feature>
<dbReference type="EMBL" id="BMDI01000004">
    <property type="protein sequence ID" value="GGI21632.1"/>
    <property type="molecule type" value="Genomic_DNA"/>
</dbReference>
<name>A0A8J3B0K2_9BURK</name>
<sequence>MNQQDRQAIDALFQRIGDVERQGASRDPEAEQLIAEHLRANPAAAYYLAQTVIVQDQALKNGRQEDGITPPHGDTLSAAGTPLRGNPLNNTAQNTATSDGFGQGFGRSAPNYAPQQPAMSTQFGNSAQGGGFLAGAAQTAMGVAGGMMLGSMLGGMFGAGNAHAAEAGKDQASNTDSTAASDQGSGAGEADAGGGGFFDGLFGGGDDGGGFDDI</sequence>
<reference evidence="3" key="1">
    <citation type="journal article" date="2019" name="Int. J. Syst. Evol. Microbiol.">
        <title>The Global Catalogue of Microorganisms (GCM) 10K type strain sequencing project: providing services to taxonomists for standard genome sequencing and annotation.</title>
        <authorList>
            <consortium name="The Broad Institute Genomics Platform"/>
            <consortium name="The Broad Institute Genome Sequencing Center for Infectious Disease"/>
            <person name="Wu L."/>
            <person name="Ma J."/>
        </authorList>
    </citation>
    <scope>NUCLEOTIDE SEQUENCE [LARGE SCALE GENOMIC DNA]</scope>
    <source>
        <strain evidence="3">CCM 2767</strain>
    </source>
</reference>
<comment type="caution">
    <text evidence="2">The sequence shown here is derived from an EMBL/GenBank/DDBJ whole genome shotgun (WGS) entry which is preliminary data.</text>
</comment>
<evidence type="ECO:0000256" key="1">
    <source>
        <dbReference type="SAM" id="MobiDB-lite"/>
    </source>
</evidence>